<dbReference type="Pfam" id="PF07687">
    <property type="entry name" value="M20_dimer"/>
    <property type="match status" value="1"/>
</dbReference>
<dbReference type="InterPro" id="IPR001261">
    <property type="entry name" value="ArgE/DapE_CS"/>
</dbReference>
<dbReference type="PANTHER" id="PTHR43808:SF31">
    <property type="entry name" value="N-ACETYL-L-CITRULLINE DEACETYLASE"/>
    <property type="match status" value="1"/>
</dbReference>
<dbReference type="GO" id="GO:0046872">
    <property type="term" value="F:metal ion binding"/>
    <property type="evidence" value="ECO:0007669"/>
    <property type="project" value="UniProtKB-KW"/>
</dbReference>
<dbReference type="InterPro" id="IPR036264">
    <property type="entry name" value="Bact_exopeptidase_dim_dom"/>
</dbReference>
<dbReference type="PANTHER" id="PTHR43808">
    <property type="entry name" value="ACETYLORNITHINE DEACETYLASE"/>
    <property type="match status" value="1"/>
</dbReference>
<dbReference type="Pfam" id="PF01546">
    <property type="entry name" value="Peptidase_M20"/>
    <property type="match status" value="1"/>
</dbReference>
<evidence type="ECO:0000313" key="8">
    <source>
        <dbReference type="Proteomes" id="UP000216339"/>
    </source>
</evidence>
<gene>
    <name evidence="7" type="ORF">BSZ37_00095</name>
</gene>
<keyword evidence="2" id="KW-0479">Metal-binding</keyword>
<evidence type="ECO:0000256" key="5">
    <source>
        <dbReference type="ARBA" id="ARBA00023285"/>
    </source>
</evidence>
<evidence type="ECO:0000256" key="1">
    <source>
        <dbReference type="ARBA" id="ARBA00001947"/>
    </source>
</evidence>
<reference evidence="7 8" key="1">
    <citation type="submission" date="2016-11" db="EMBL/GenBank/DDBJ databases">
        <title>Study of marine rhodopsin-containing bacteria.</title>
        <authorList>
            <person name="Yoshizawa S."/>
            <person name="Kumagai Y."/>
            <person name="Kogure K."/>
        </authorList>
    </citation>
    <scope>NUCLEOTIDE SEQUENCE [LARGE SCALE GENOMIC DNA]</scope>
    <source>
        <strain evidence="7 8">SAORIC-28</strain>
    </source>
</reference>
<dbReference type="Gene3D" id="3.30.70.360">
    <property type="match status" value="1"/>
</dbReference>
<protein>
    <submittedName>
        <fullName evidence="7">Peptidase M20</fullName>
    </submittedName>
</protein>
<comment type="cofactor">
    <cofactor evidence="1">
        <name>Zn(2+)</name>
        <dbReference type="ChEBI" id="CHEBI:29105"/>
    </cofactor>
</comment>
<dbReference type="GO" id="GO:0006526">
    <property type="term" value="P:L-arginine biosynthetic process"/>
    <property type="evidence" value="ECO:0007669"/>
    <property type="project" value="TreeGrafter"/>
</dbReference>
<accession>A0A271IV19</accession>
<keyword evidence="8" id="KW-1185">Reference proteome</keyword>
<evidence type="ECO:0000256" key="3">
    <source>
        <dbReference type="ARBA" id="ARBA00022801"/>
    </source>
</evidence>
<dbReference type="SUPFAM" id="SSF55031">
    <property type="entry name" value="Bacterial exopeptidase dimerisation domain"/>
    <property type="match status" value="1"/>
</dbReference>
<dbReference type="Gene3D" id="3.40.630.10">
    <property type="entry name" value="Zn peptidases"/>
    <property type="match status" value="1"/>
</dbReference>
<keyword evidence="3" id="KW-0378">Hydrolase</keyword>
<dbReference type="InterPro" id="IPR050072">
    <property type="entry name" value="Peptidase_M20A"/>
</dbReference>
<evidence type="ECO:0000256" key="2">
    <source>
        <dbReference type="ARBA" id="ARBA00022723"/>
    </source>
</evidence>
<dbReference type="AlphaFoldDB" id="A0A271IV19"/>
<proteinExistence type="predicted"/>
<dbReference type="GO" id="GO:0008777">
    <property type="term" value="F:acetylornithine deacetylase activity"/>
    <property type="evidence" value="ECO:0007669"/>
    <property type="project" value="TreeGrafter"/>
</dbReference>
<dbReference type="Proteomes" id="UP000216339">
    <property type="component" value="Unassembled WGS sequence"/>
</dbReference>
<organism evidence="7 8">
    <name type="scientific">Rubrivirga marina</name>
    <dbReference type="NCBI Taxonomy" id="1196024"/>
    <lineage>
        <taxon>Bacteria</taxon>
        <taxon>Pseudomonadati</taxon>
        <taxon>Rhodothermota</taxon>
        <taxon>Rhodothermia</taxon>
        <taxon>Rhodothermales</taxon>
        <taxon>Rubricoccaceae</taxon>
        <taxon>Rubrivirga</taxon>
    </lineage>
</organism>
<name>A0A271IV19_9BACT</name>
<dbReference type="EMBL" id="MQWD01000001">
    <property type="protein sequence ID" value="PAP74960.1"/>
    <property type="molecule type" value="Genomic_DNA"/>
</dbReference>
<evidence type="ECO:0000259" key="6">
    <source>
        <dbReference type="Pfam" id="PF07687"/>
    </source>
</evidence>
<dbReference type="InterPro" id="IPR002933">
    <property type="entry name" value="Peptidase_M20"/>
</dbReference>
<dbReference type="SUPFAM" id="SSF53187">
    <property type="entry name" value="Zn-dependent exopeptidases"/>
    <property type="match status" value="1"/>
</dbReference>
<evidence type="ECO:0000313" key="7">
    <source>
        <dbReference type="EMBL" id="PAP74960.1"/>
    </source>
</evidence>
<dbReference type="PROSITE" id="PS00758">
    <property type="entry name" value="ARGE_DAPE_CPG2_1"/>
    <property type="match status" value="1"/>
</dbReference>
<dbReference type="InterPro" id="IPR011650">
    <property type="entry name" value="Peptidase_M20_dimer"/>
</dbReference>
<comment type="caution">
    <text evidence="7">The sequence shown here is derived from an EMBL/GenBank/DDBJ whole genome shotgun (WGS) entry which is preliminary data.</text>
</comment>
<dbReference type="RefSeq" id="WP_218830349.1">
    <property type="nucleotide sequence ID" value="NZ_MQWD01000001.1"/>
</dbReference>
<evidence type="ECO:0000256" key="4">
    <source>
        <dbReference type="ARBA" id="ARBA00022833"/>
    </source>
</evidence>
<keyword evidence="4" id="KW-0862">Zinc</keyword>
<keyword evidence="5" id="KW-0170">Cobalt</keyword>
<feature type="domain" description="Peptidase M20 dimerisation" evidence="6">
    <location>
        <begin position="169"/>
        <end position="271"/>
    </location>
</feature>
<sequence length="366" mass="38827">MNVLDLHADLVRIPSLSFKEKAAADYVEMTLRQVDGLDVGRLDENVWASLGDGDEVLLLCSHLDVVPPSEGHPYPPFSPTRVDGAVYGRGAVDAKASGAAMLTALVELAESGWRPPSGGRLVVALTECEETGAENNGMEKMRARVFGDALPEPTAALVGEPTELRPCLAQKGLLILNATAHGETAHAARAHLGKNALTVAARDLLAVDALDYDTADPLLGKPTFTATLIEGGTAKNVVPDRCRFTLDVRSTPAATHAELTSFIRGALESRVEVYSDRLIPCSTPADAPIARATVAALAGLGLDAEPFGSPTASDWIHLSDVPAVKIGPGRSELSHTPDEHVEIDQLERAVEVYADITRRYFTSAES</sequence>